<dbReference type="EMBL" id="KV453841">
    <property type="protein sequence ID" value="ODV92086.1"/>
    <property type="molecule type" value="Genomic_DNA"/>
</dbReference>
<comment type="subcellular location">
    <subcellularLocation>
        <location evidence="1">Endoplasmic reticulum membrane</location>
        <topology evidence="1">Multi-pass membrane protein</topology>
    </subcellularLocation>
</comment>
<evidence type="ECO:0000256" key="2">
    <source>
        <dbReference type="SAM" id="Coils"/>
    </source>
</evidence>
<keyword evidence="1" id="KW-0862">Zinc</keyword>
<evidence type="ECO:0000313" key="5">
    <source>
        <dbReference type="EMBL" id="ODV92086.1"/>
    </source>
</evidence>
<feature type="compositionally biased region" description="Basic and acidic residues" evidence="3">
    <location>
        <begin position="233"/>
        <end position="242"/>
    </location>
</feature>
<dbReference type="InterPro" id="IPR040115">
    <property type="entry name" value="Lnp"/>
</dbReference>
<keyword evidence="1" id="KW-0863">Zinc-finger</keyword>
<feature type="coiled-coil region" evidence="2">
    <location>
        <begin position="44"/>
        <end position="110"/>
    </location>
</feature>
<comment type="domain">
    <text evidence="1">The C4-type zinc finger motif is necessary both for its ER three-way tubular junction localization and formation.</text>
</comment>
<dbReference type="GO" id="GO:1903373">
    <property type="term" value="P:positive regulation of endoplasmic reticulum tubular network organization"/>
    <property type="evidence" value="ECO:0007669"/>
    <property type="project" value="UniProtKB-UniRule"/>
</dbReference>
<dbReference type="OrthoDB" id="1725934at2759"/>
<comment type="function">
    <text evidence="1">Plays a role in determining ER morphology.</text>
</comment>
<comment type="similarity">
    <text evidence="1">Belongs to the lunapark family.</text>
</comment>
<keyword evidence="1" id="KW-0479">Metal-binding</keyword>
<dbReference type="Pfam" id="PF10058">
    <property type="entry name" value="Zn_ribbon_10"/>
    <property type="match status" value="1"/>
</dbReference>
<dbReference type="InterPro" id="IPR019273">
    <property type="entry name" value="Lunapark_Znf"/>
</dbReference>
<dbReference type="GO" id="GO:0008270">
    <property type="term" value="F:zinc ion binding"/>
    <property type="evidence" value="ECO:0007669"/>
    <property type="project" value="UniProtKB-KW"/>
</dbReference>
<feature type="compositionally biased region" description="Basic and acidic residues" evidence="3">
    <location>
        <begin position="188"/>
        <end position="216"/>
    </location>
</feature>
<keyword evidence="1" id="KW-1133">Transmembrane helix</keyword>
<comment type="caution">
    <text evidence="1">Lacks conserved residue(s) required for the propagation of feature annotation.</text>
</comment>
<keyword evidence="6" id="KW-1185">Reference proteome</keyword>
<feature type="domain" description="Lunapark zinc ribbon" evidence="4">
    <location>
        <begin position="124"/>
        <end position="178"/>
    </location>
</feature>
<gene>
    <name evidence="5" type="ORF">CANCADRAFT_42705</name>
</gene>
<sequence>MGFIRDNESYNSKPVLLRIMTTIMGPMLIYLGSRTLNFFFSNLINRADNKAKRLNKDIHKKIEELKSSTKFYSTQELLNRFGDDEQAKDLRKRRAELEKQEKLLKERQLRIKEFNVGRTVAEHWYDRLLENLIGVSDTSPNSRYALICQNCYHHNGLAMPGQNPKNIKFVCRNCKTLNPVEQPSESCDEGHQTVRQDSEGTEKDMGFGSRQDRDQPVNKQVVSEPEPELELEPEQHELVTGI</sequence>
<dbReference type="GO" id="GO:0071788">
    <property type="term" value="P:endoplasmic reticulum tubular network maintenance"/>
    <property type="evidence" value="ECO:0007669"/>
    <property type="project" value="UniProtKB-UniRule"/>
</dbReference>
<dbReference type="PANTHER" id="PTHR22166">
    <property type="entry name" value="ENDOPLASMIC RETICULUM JUNCTION FORMATION PROTEIN LUNAPARK"/>
    <property type="match status" value="1"/>
</dbReference>
<feature type="region of interest" description="Disordered" evidence="3">
    <location>
        <begin position="181"/>
        <end position="242"/>
    </location>
</feature>
<evidence type="ECO:0000259" key="4">
    <source>
        <dbReference type="Pfam" id="PF10058"/>
    </source>
</evidence>
<keyword evidence="2" id="KW-0175">Coiled coil</keyword>
<dbReference type="PANTHER" id="PTHR22166:SF12">
    <property type="entry name" value="ENDOPLASMIC RETICULUM JUNCTION FORMATION PROTEIN LUNAPARK"/>
    <property type="match status" value="1"/>
</dbReference>
<feature type="transmembrane region" description="Helical" evidence="1">
    <location>
        <begin position="15"/>
        <end position="33"/>
    </location>
</feature>
<dbReference type="GO" id="GO:0098826">
    <property type="term" value="C:endoplasmic reticulum tubular network membrane"/>
    <property type="evidence" value="ECO:0007669"/>
    <property type="project" value="UniProtKB-UniRule"/>
</dbReference>
<organism evidence="5 6">
    <name type="scientific">Tortispora caseinolytica NRRL Y-17796</name>
    <dbReference type="NCBI Taxonomy" id="767744"/>
    <lineage>
        <taxon>Eukaryota</taxon>
        <taxon>Fungi</taxon>
        <taxon>Dikarya</taxon>
        <taxon>Ascomycota</taxon>
        <taxon>Saccharomycotina</taxon>
        <taxon>Trigonopsidomycetes</taxon>
        <taxon>Trigonopsidales</taxon>
        <taxon>Trigonopsidaceae</taxon>
        <taxon>Tortispora</taxon>
    </lineage>
</organism>
<keyword evidence="1" id="KW-0256">Endoplasmic reticulum</keyword>
<evidence type="ECO:0000313" key="6">
    <source>
        <dbReference type="Proteomes" id="UP000095023"/>
    </source>
</evidence>
<protein>
    <recommendedName>
        <fullName evidence="1">Endoplasmic reticulum junction formation protein lunapark</fullName>
    </recommendedName>
</protein>
<evidence type="ECO:0000256" key="3">
    <source>
        <dbReference type="SAM" id="MobiDB-lite"/>
    </source>
</evidence>
<accession>A0A1E4TK28</accession>
<evidence type="ECO:0000256" key="1">
    <source>
        <dbReference type="RuleBase" id="RU367073"/>
    </source>
</evidence>
<dbReference type="Proteomes" id="UP000095023">
    <property type="component" value="Unassembled WGS sequence"/>
</dbReference>
<keyword evidence="1" id="KW-0812">Transmembrane</keyword>
<dbReference type="AlphaFoldDB" id="A0A1E4TK28"/>
<reference evidence="6" key="1">
    <citation type="submission" date="2016-02" db="EMBL/GenBank/DDBJ databases">
        <title>Comparative genomics of biotechnologically important yeasts.</title>
        <authorList>
            <consortium name="DOE Joint Genome Institute"/>
            <person name="Riley R."/>
            <person name="Haridas S."/>
            <person name="Wolfe K.H."/>
            <person name="Lopes M.R."/>
            <person name="Hittinger C.T."/>
            <person name="Goker M."/>
            <person name="Salamov A."/>
            <person name="Wisecaver J."/>
            <person name="Long T.M."/>
            <person name="Aerts A.L."/>
            <person name="Barry K."/>
            <person name="Choi C."/>
            <person name="Clum A."/>
            <person name="Coughlan A.Y."/>
            <person name="Deshpande S."/>
            <person name="Douglass A.P."/>
            <person name="Hanson S.J."/>
            <person name="Klenk H.-P."/>
            <person name="Labutti K."/>
            <person name="Lapidus A."/>
            <person name="Lindquist E."/>
            <person name="Lipzen A."/>
            <person name="Meier-Kolthoff J.P."/>
            <person name="Ohm R.A."/>
            <person name="Otillar R.P."/>
            <person name="Pangilinan J."/>
            <person name="Peng Y."/>
            <person name="Rokas A."/>
            <person name="Rosa C.A."/>
            <person name="Scheuner C."/>
            <person name="Sibirny A.A."/>
            <person name="Slot J.C."/>
            <person name="Stielow J.B."/>
            <person name="Sun H."/>
            <person name="Kurtzman C.P."/>
            <person name="Blackwell M."/>
            <person name="Jeffries T.W."/>
            <person name="Grigoriev I.V."/>
        </authorList>
    </citation>
    <scope>NUCLEOTIDE SEQUENCE [LARGE SCALE GENOMIC DNA]</scope>
    <source>
        <strain evidence="6">NRRL Y-17796</strain>
    </source>
</reference>
<keyword evidence="1" id="KW-0472">Membrane</keyword>
<proteinExistence type="inferred from homology"/>
<name>A0A1E4TK28_9ASCO</name>